<dbReference type="Gene3D" id="1.10.3720.10">
    <property type="entry name" value="MetI-like"/>
    <property type="match status" value="1"/>
</dbReference>
<evidence type="ECO:0000256" key="3">
    <source>
        <dbReference type="ARBA" id="ARBA00022475"/>
    </source>
</evidence>
<dbReference type="GO" id="GO:0005886">
    <property type="term" value="C:plasma membrane"/>
    <property type="evidence" value="ECO:0007669"/>
    <property type="project" value="UniProtKB-SubCell"/>
</dbReference>
<evidence type="ECO:0000256" key="4">
    <source>
        <dbReference type="ARBA" id="ARBA00022519"/>
    </source>
</evidence>
<dbReference type="Proteomes" id="UP000449846">
    <property type="component" value="Unassembled WGS sequence"/>
</dbReference>
<gene>
    <name evidence="10" type="ORF">GL300_20360</name>
</gene>
<dbReference type="OrthoDB" id="27542at2"/>
<organism evidence="10 11">
    <name type="scientific">Paracoccus litorisediminis</name>
    <dbReference type="NCBI Taxonomy" id="2006130"/>
    <lineage>
        <taxon>Bacteria</taxon>
        <taxon>Pseudomonadati</taxon>
        <taxon>Pseudomonadota</taxon>
        <taxon>Alphaproteobacteria</taxon>
        <taxon>Rhodobacterales</taxon>
        <taxon>Paracoccaceae</taxon>
        <taxon>Paracoccus</taxon>
    </lineage>
</organism>
<keyword evidence="2" id="KW-0813">Transport</keyword>
<dbReference type="SUPFAM" id="SSF161098">
    <property type="entry name" value="MetI-like"/>
    <property type="match status" value="1"/>
</dbReference>
<dbReference type="RefSeq" id="WP_155041528.1">
    <property type="nucleotide sequence ID" value="NZ_WMIG01000017.1"/>
</dbReference>
<dbReference type="InterPro" id="IPR035906">
    <property type="entry name" value="MetI-like_sf"/>
</dbReference>
<evidence type="ECO:0000256" key="1">
    <source>
        <dbReference type="ARBA" id="ARBA00004429"/>
    </source>
</evidence>
<accession>A0A844HVS7</accession>
<name>A0A844HVS7_9RHOB</name>
<feature type="transmembrane region" description="Helical" evidence="9">
    <location>
        <begin position="97"/>
        <end position="119"/>
    </location>
</feature>
<feature type="transmembrane region" description="Helical" evidence="9">
    <location>
        <begin position="74"/>
        <end position="90"/>
    </location>
</feature>
<dbReference type="PANTHER" id="PTHR43357">
    <property type="entry name" value="INNER MEMBRANE ABC TRANSPORTER PERMEASE PROTEIN YDCV"/>
    <property type="match status" value="1"/>
</dbReference>
<evidence type="ECO:0000256" key="5">
    <source>
        <dbReference type="ARBA" id="ARBA00022692"/>
    </source>
</evidence>
<evidence type="ECO:0000256" key="9">
    <source>
        <dbReference type="SAM" id="Phobius"/>
    </source>
</evidence>
<keyword evidence="7 9" id="KW-0472">Membrane</keyword>
<evidence type="ECO:0000313" key="10">
    <source>
        <dbReference type="EMBL" id="MTH61572.1"/>
    </source>
</evidence>
<dbReference type="EMBL" id="WMIG01000017">
    <property type="protein sequence ID" value="MTH61572.1"/>
    <property type="molecule type" value="Genomic_DNA"/>
</dbReference>
<evidence type="ECO:0000313" key="11">
    <source>
        <dbReference type="Proteomes" id="UP000449846"/>
    </source>
</evidence>
<keyword evidence="5 9" id="KW-0812">Transmembrane</keyword>
<keyword evidence="3" id="KW-1003">Cell membrane</keyword>
<feature type="transmembrane region" description="Helical" evidence="9">
    <location>
        <begin position="151"/>
        <end position="169"/>
    </location>
</feature>
<sequence length="202" mass="21244">MAYGVPLTLEKAMLRAWDQVLFRQPVAMRAYGNSLLLAGSAALILMVVAAAGLVDGPQARLGDPCTGCGDDLPYALPGVVLTIAGILSFLRIPFINLTLYGTLTITLLTYLSRFLVVMLRPVQASVGQLDPAMEEAAASRGAGLGRRLHSIFRHLAAPAAAAGAILVFLDCRERTDLSAGSGPPGPRRCASSSSTLRIAARR</sequence>
<dbReference type="AlphaFoldDB" id="A0A844HVS7"/>
<evidence type="ECO:0000256" key="7">
    <source>
        <dbReference type="ARBA" id="ARBA00023136"/>
    </source>
</evidence>
<feature type="transmembrane region" description="Helical" evidence="9">
    <location>
        <begin position="35"/>
        <end position="54"/>
    </location>
</feature>
<evidence type="ECO:0000256" key="2">
    <source>
        <dbReference type="ARBA" id="ARBA00022448"/>
    </source>
</evidence>
<protein>
    <recommendedName>
        <fullName evidence="12">ABC transporter permease subunit</fullName>
    </recommendedName>
</protein>
<keyword evidence="6 9" id="KW-1133">Transmembrane helix</keyword>
<comment type="caution">
    <text evidence="10">The sequence shown here is derived from an EMBL/GenBank/DDBJ whole genome shotgun (WGS) entry which is preliminary data.</text>
</comment>
<keyword evidence="11" id="KW-1185">Reference proteome</keyword>
<comment type="subcellular location">
    <subcellularLocation>
        <location evidence="1">Cell inner membrane</location>
        <topology evidence="1">Multi-pass membrane protein</topology>
    </subcellularLocation>
</comment>
<keyword evidence="4" id="KW-0997">Cell inner membrane</keyword>
<evidence type="ECO:0008006" key="12">
    <source>
        <dbReference type="Google" id="ProtNLM"/>
    </source>
</evidence>
<dbReference type="PANTHER" id="PTHR43357:SF4">
    <property type="entry name" value="INNER MEMBRANE ABC TRANSPORTER PERMEASE PROTEIN YDCV"/>
    <property type="match status" value="1"/>
</dbReference>
<proteinExistence type="predicted"/>
<evidence type="ECO:0000256" key="6">
    <source>
        <dbReference type="ARBA" id="ARBA00022989"/>
    </source>
</evidence>
<evidence type="ECO:0000256" key="8">
    <source>
        <dbReference type="SAM" id="MobiDB-lite"/>
    </source>
</evidence>
<feature type="region of interest" description="Disordered" evidence="8">
    <location>
        <begin position="177"/>
        <end position="202"/>
    </location>
</feature>
<reference evidence="10 11" key="1">
    <citation type="submission" date="2019-11" db="EMBL/GenBank/DDBJ databases">
        <authorList>
            <person name="Dong K."/>
        </authorList>
    </citation>
    <scope>NUCLEOTIDE SEQUENCE [LARGE SCALE GENOMIC DNA]</scope>
    <source>
        <strain evidence="10 11">NBRC 112902</strain>
    </source>
</reference>